<sequence length="58" mass="6838">MRDSNSSARLHMRRRAALTFRRRTPRSHATAAARSRSRRALRETHPAPRPRIHRRRAG</sequence>
<reference evidence="2 3" key="1">
    <citation type="submission" date="2007-01" db="EMBL/GenBank/DDBJ databases">
        <authorList>
            <person name="DeShazer D."/>
            <person name="Woods D.E."/>
            <person name="Nierman W.C."/>
        </authorList>
    </citation>
    <scope>NUCLEOTIDE SEQUENCE [LARGE SCALE GENOMIC DNA]</scope>
    <source>
        <strain evidence="2 3">NCTC 10229</strain>
    </source>
</reference>
<proteinExistence type="predicted"/>
<dbReference type="HOGENOM" id="CLU_2970514_0_0_4"/>
<gene>
    <name evidence="2" type="ordered locus">BMA10229_0604</name>
</gene>
<evidence type="ECO:0000313" key="2">
    <source>
        <dbReference type="EMBL" id="ABM99056.1"/>
    </source>
</evidence>
<feature type="compositionally biased region" description="Basic residues" evidence="1">
    <location>
        <begin position="48"/>
        <end position="58"/>
    </location>
</feature>
<dbReference type="KEGG" id="bml:BMA10229_0604"/>
<name>A2RXK1_BURM9</name>
<protein>
    <submittedName>
        <fullName evidence="2">Uncharacterized protein</fullName>
    </submittedName>
</protein>
<accession>A2RXK1</accession>
<dbReference type="EMBL" id="CP000545">
    <property type="protein sequence ID" value="ABM99056.1"/>
    <property type="molecule type" value="Genomic_DNA"/>
</dbReference>
<feature type="compositionally biased region" description="Basic residues" evidence="1">
    <location>
        <begin position="10"/>
        <end position="26"/>
    </location>
</feature>
<organism evidence="2 3">
    <name type="scientific">Burkholderia mallei (strain NCTC 10229)</name>
    <dbReference type="NCBI Taxonomy" id="412022"/>
    <lineage>
        <taxon>Bacteria</taxon>
        <taxon>Pseudomonadati</taxon>
        <taxon>Pseudomonadota</taxon>
        <taxon>Betaproteobacteria</taxon>
        <taxon>Burkholderiales</taxon>
        <taxon>Burkholderiaceae</taxon>
        <taxon>Burkholderia</taxon>
        <taxon>pseudomallei group</taxon>
    </lineage>
</organism>
<dbReference type="AlphaFoldDB" id="A2RXK1"/>
<evidence type="ECO:0000313" key="3">
    <source>
        <dbReference type="Proteomes" id="UP000002283"/>
    </source>
</evidence>
<dbReference type="Proteomes" id="UP000002283">
    <property type="component" value="Chromosome II"/>
</dbReference>
<feature type="region of interest" description="Disordered" evidence="1">
    <location>
        <begin position="1"/>
        <end position="58"/>
    </location>
</feature>
<evidence type="ECO:0000256" key="1">
    <source>
        <dbReference type="SAM" id="MobiDB-lite"/>
    </source>
</evidence>